<protein>
    <submittedName>
        <fullName evidence="12">G_PROTEIN_RECEP_F1_2 domain-containing protein</fullName>
    </submittedName>
</protein>
<evidence type="ECO:0000313" key="10">
    <source>
        <dbReference type="EMBL" id="VDP45537.1"/>
    </source>
</evidence>
<dbReference type="GO" id="GO:0008227">
    <property type="term" value="F:G protein-coupled amine receptor activity"/>
    <property type="evidence" value="ECO:0007669"/>
    <property type="project" value="UniProtKB-ARBA"/>
</dbReference>
<evidence type="ECO:0000256" key="4">
    <source>
        <dbReference type="ARBA" id="ARBA00023040"/>
    </source>
</evidence>
<dbReference type="EMBL" id="UZAH01036449">
    <property type="protein sequence ID" value="VDP45537.1"/>
    <property type="molecule type" value="Genomic_DNA"/>
</dbReference>
<name>A0A183GP92_HELPZ</name>
<evidence type="ECO:0000256" key="6">
    <source>
        <dbReference type="ARBA" id="ARBA00023157"/>
    </source>
</evidence>
<dbReference type="Proteomes" id="UP000050761">
    <property type="component" value="Unassembled WGS sequence"/>
</dbReference>
<feature type="transmembrane region" description="Helical" evidence="9">
    <location>
        <begin position="16"/>
        <end position="37"/>
    </location>
</feature>
<dbReference type="PANTHER" id="PTHR24248">
    <property type="entry name" value="ADRENERGIC RECEPTOR-RELATED G-PROTEIN COUPLED RECEPTOR"/>
    <property type="match status" value="1"/>
</dbReference>
<dbReference type="GO" id="GO:0005886">
    <property type="term" value="C:plasma membrane"/>
    <property type="evidence" value="ECO:0007669"/>
    <property type="project" value="TreeGrafter"/>
</dbReference>
<evidence type="ECO:0000256" key="3">
    <source>
        <dbReference type="ARBA" id="ARBA00022989"/>
    </source>
</evidence>
<accession>A0A3P8D2D8</accession>
<reference evidence="10 11" key="1">
    <citation type="submission" date="2018-11" db="EMBL/GenBank/DDBJ databases">
        <authorList>
            <consortium name="Pathogen Informatics"/>
        </authorList>
    </citation>
    <scope>NUCLEOTIDE SEQUENCE [LARGE SCALE GENOMIC DNA]</scope>
</reference>
<keyword evidence="3 9" id="KW-1133">Transmembrane helix</keyword>
<sequence>MQIRQHDRSECKARKTLGVIMSVFIICWLPFFSLALLKSCLRLQVPYWLDVVVLWLGYSNRYNYADFFPFALPLCSFKGSQTVVRYPREHCR</sequence>
<dbReference type="GO" id="GO:0071880">
    <property type="term" value="P:adenylate cyclase-activating adrenergic receptor signaling pathway"/>
    <property type="evidence" value="ECO:0007669"/>
    <property type="project" value="TreeGrafter"/>
</dbReference>
<dbReference type="PANTHER" id="PTHR24248:SF199">
    <property type="entry name" value="IP13425P-RELATED"/>
    <property type="match status" value="1"/>
</dbReference>
<evidence type="ECO:0000256" key="7">
    <source>
        <dbReference type="ARBA" id="ARBA00023170"/>
    </source>
</evidence>
<keyword evidence="5 9" id="KW-0472">Membrane</keyword>
<gene>
    <name evidence="10" type="ORF">HPBE_LOCUS24512</name>
</gene>
<keyword evidence="7" id="KW-0675">Receptor</keyword>
<dbReference type="WBParaSite" id="HPBE_0002451201-mRNA-1">
    <property type="protein sequence ID" value="HPBE_0002451201-mRNA-1"/>
    <property type="gene ID" value="HPBE_0002451201"/>
</dbReference>
<keyword evidence="6" id="KW-1015">Disulfide bond</keyword>
<dbReference type="Gene3D" id="1.20.1070.10">
    <property type="entry name" value="Rhodopsin 7-helix transmembrane proteins"/>
    <property type="match status" value="1"/>
</dbReference>
<dbReference type="SUPFAM" id="SSF81321">
    <property type="entry name" value="Family A G protein-coupled receptor-like"/>
    <property type="match status" value="1"/>
</dbReference>
<evidence type="ECO:0000313" key="11">
    <source>
        <dbReference type="Proteomes" id="UP000050761"/>
    </source>
</evidence>
<evidence type="ECO:0000256" key="1">
    <source>
        <dbReference type="ARBA" id="ARBA00004141"/>
    </source>
</evidence>
<dbReference type="InterPro" id="IPR000276">
    <property type="entry name" value="GPCR_Rhodpsn"/>
</dbReference>
<evidence type="ECO:0000256" key="2">
    <source>
        <dbReference type="ARBA" id="ARBA00022692"/>
    </source>
</evidence>
<accession>A0A183GP92</accession>
<proteinExistence type="predicted"/>
<reference evidence="12" key="2">
    <citation type="submission" date="2019-09" db="UniProtKB">
        <authorList>
            <consortium name="WormBaseParasite"/>
        </authorList>
    </citation>
    <scope>IDENTIFICATION</scope>
</reference>
<dbReference type="Pfam" id="PF00001">
    <property type="entry name" value="7tm_1"/>
    <property type="match status" value="1"/>
</dbReference>
<evidence type="ECO:0000256" key="5">
    <source>
        <dbReference type="ARBA" id="ARBA00023136"/>
    </source>
</evidence>
<dbReference type="AlphaFoldDB" id="A0A183GP92"/>
<keyword evidence="11" id="KW-1185">Reference proteome</keyword>
<dbReference type="GO" id="GO:0043410">
    <property type="term" value="P:positive regulation of MAPK cascade"/>
    <property type="evidence" value="ECO:0007669"/>
    <property type="project" value="TreeGrafter"/>
</dbReference>
<keyword evidence="8" id="KW-0807">Transducer</keyword>
<comment type="subcellular location">
    <subcellularLocation>
        <location evidence="1">Membrane</location>
        <topology evidence="1">Multi-pass membrane protein</topology>
    </subcellularLocation>
</comment>
<keyword evidence="2 9" id="KW-0812">Transmembrane</keyword>
<evidence type="ECO:0000256" key="9">
    <source>
        <dbReference type="SAM" id="Phobius"/>
    </source>
</evidence>
<dbReference type="OrthoDB" id="5951059at2759"/>
<evidence type="ECO:0000313" key="12">
    <source>
        <dbReference type="WBParaSite" id="HPBE_0002451201-mRNA-1"/>
    </source>
</evidence>
<organism evidence="11 12">
    <name type="scientific">Heligmosomoides polygyrus</name>
    <name type="common">Parasitic roundworm</name>
    <dbReference type="NCBI Taxonomy" id="6339"/>
    <lineage>
        <taxon>Eukaryota</taxon>
        <taxon>Metazoa</taxon>
        <taxon>Ecdysozoa</taxon>
        <taxon>Nematoda</taxon>
        <taxon>Chromadorea</taxon>
        <taxon>Rhabditida</taxon>
        <taxon>Rhabditina</taxon>
        <taxon>Rhabditomorpha</taxon>
        <taxon>Strongyloidea</taxon>
        <taxon>Heligmosomidae</taxon>
        <taxon>Heligmosomoides</taxon>
    </lineage>
</organism>
<evidence type="ECO:0000256" key="8">
    <source>
        <dbReference type="ARBA" id="ARBA00023224"/>
    </source>
</evidence>
<keyword evidence="4" id="KW-0297">G-protein coupled receptor</keyword>